<reference evidence="2 3" key="1">
    <citation type="journal article" date="2018" name="Evol. Lett.">
        <title>Horizontal gene cluster transfer increased hallucinogenic mushroom diversity.</title>
        <authorList>
            <person name="Reynolds H.T."/>
            <person name="Vijayakumar V."/>
            <person name="Gluck-Thaler E."/>
            <person name="Korotkin H.B."/>
            <person name="Matheny P.B."/>
            <person name="Slot J.C."/>
        </authorList>
    </citation>
    <scope>NUCLEOTIDE SEQUENCE [LARGE SCALE GENOMIC DNA]</scope>
    <source>
        <strain evidence="2 3">2631</strain>
    </source>
</reference>
<keyword evidence="1" id="KW-0812">Transmembrane</keyword>
<dbReference type="EMBL" id="NHYD01003368">
    <property type="protein sequence ID" value="PPQ79678.1"/>
    <property type="molecule type" value="Genomic_DNA"/>
</dbReference>
<evidence type="ECO:0000313" key="2">
    <source>
        <dbReference type="EMBL" id="PPQ79678.1"/>
    </source>
</evidence>
<sequence>MAVLHAGRYSFSTPHGKTIGLIVAGGGILSYLALVGVNKDVRRKEPTNPPIRKDYTSTDAIYAVNHPAKNANVKGAQPSASKFV</sequence>
<comment type="caution">
    <text evidence="2">The sequence shown here is derived from an EMBL/GenBank/DDBJ whole genome shotgun (WGS) entry which is preliminary data.</text>
</comment>
<keyword evidence="1" id="KW-0472">Membrane</keyword>
<name>A0A409WMD2_PSICY</name>
<keyword evidence="1" id="KW-1133">Transmembrane helix</keyword>
<proteinExistence type="predicted"/>
<protein>
    <submittedName>
        <fullName evidence="2">Uncharacterized protein</fullName>
    </submittedName>
</protein>
<keyword evidence="3" id="KW-1185">Reference proteome</keyword>
<gene>
    <name evidence="2" type="ORF">CVT25_003252</name>
</gene>
<evidence type="ECO:0000313" key="3">
    <source>
        <dbReference type="Proteomes" id="UP000283269"/>
    </source>
</evidence>
<dbReference type="AlphaFoldDB" id="A0A409WMD2"/>
<dbReference type="OrthoDB" id="2941385at2759"/>
<dbReference type="InParanoid" id="A0A409WMD2"/>
<organism evidence="2 3">
    <name type="scientific">Psilocybe cyanescens</name>
    <dbReference type="NCBI Taxonomy" id="93625"/>
    <lineage>
        <taxon>Eukaryota</taxon>
        <taxon>Fungi</taxon>
        <taxon>Dikarya</taxon>
        <taxon>Basidiomycota</taxon>
        <taxon>Agaricomycotina</taxon>
        <taxon>Agaricomycetes</taxon>
        <taxon>Agaricomycetidae</taxon>
        <taxon>Agaricales</taxon>
        <taxon>Agaricineae</taxon>
        <taxon>Strophariaceae</taxon>
        <taxon>Psilocybe</taxon>
    </lineage>
</organism>
<dbReference type="Proteomes" id="UP000283269">
    <property type="component" value="Unassembled WGS sequence"/>
</dbReference>
<feature type="transmembrane region" description="Helical" evidence="1">
    <location>
        <begin position="18"/>
        <end position="37"/>
    </location>
</feature>
<evidence type="ECO:0000256" key="1">
    <source>
        <dbReference type="SAM" id="Phobius"/>
    </source>
</evidence>
<accession>A0A409WMD2</accession>